<evidence type="ECO:0000256" key="2">
    <source>
        <dbReference type="ARBA" id="ARBA00023027"/>
    </source>
</evidence>
<evidence type="ECO:0000313" key="5">
    <source>
        <dbReference type="Proteomes" id="UP000523795"/>
    </source>
</evidence>
<evidence type="ECO:0000256" key="1">
    <source>
        <dbReference type="ARBA" id="ARBA00007532"/>
    </source>
</evidence>
<dbReference type="Gene3D" id="3.30.390.30">
    <property type="match status" value="1"/>
</dbReference>
<evidence type="ECO:0000259" key="3">
    <source>
        <dbReference type="Pfam" id="PF02852"/>
    </source>
</evidence>
<dbReference type="SUPFAM" id="SSF51905">
    <property type="entry name" value="FAD/NAD(P)-binding domain"/>
    <property type="match status" value="1"/>
</dbReference>
<dbReference type="PANTHER" id="PTHR22912:SF217">
    <property type="entry name" value="DIHYDROLIPOYL DEHYDROGENASE"/>
    <property type="match status" value="1"/>
</dbReference>
<proteinExistence type="inferred from homology"/>
<comment type="caution">
    <text evidence="4">The sequence shown here is derived from an EMBL/GenBank/DDBJ whole genome shotgun (WGS) entry which is preliminary data.</text>
</comment>
<comment type="similarity">
    <text evidence="1">Belongs to the class-I pyridine nucleotide-disulfide oxidoreductase family.</text>
</comment>
<dbReference type="Gene3D" id="3.50.50.60">
    <property type="entry name" value="FAD/NAD(P)-binding domain"/>
    <property type="match status" value="1"/>
</dbReference>
<dbReference type="EMBL" id="JAAZSR010000197">
    <property type="protein sequence ID" value="NKX51255.1"/>
    <property type="molecule type" value="Genomic_DNA"/>
</dbReference>
<dbReference type="SUPFAM" id="SSF55424">
    <property type="entry name" value="FAD/NAD-linked reductases, dimerisation (C-terminal) domain"/>
    <property type="match status" value="1"/>
</dbReference>
<dbReference type="Pfam" id="PF02852">
    <property type="entry name" value="Pyr_redox_dim"/>
    <property type="match status" value="1"/>
</dbReference>
<keyword evidence="5" id="KW-1185">Reference proteome</keyword>
<feature type="domain" description="Pyridine nucleotide-disulphide oxidoreductase dimerisation" evidence="3">
    <location>
        <begin position="66"/>
        <end position="179"/>
    </location>
</feature>
<accession>A0ABX1JRE4</accession>
<dbReference type="InterPro" id="IPR004099">
    <property type="entry name" value="Pyr_nucl-diS_OxRdtase_dimer"/>
</dbReference>
<dbReference type="PANTHER" id="PTHR22912">
    <property type="entry name" value="DISULFIDE OXIDOREDUCTASE"/>
    <property type="match status" value="1"/>
</dbReference>
<gene>
    <name evidence="4" type="ORF">HER39_11900</name>
</gene>
<name>A0ABX1JRE4_9MICC</name>
<dbReference type="InterPro" id="IPR050151">
    <property type="entry name" value="Class-I_Pyr_Nuc-Dis_Oxidored"/>
</dbReference>
<feature type="non-terminal residue" evidence="4">
    <location>
        <position position="1"/>
    </location>
</feature>
<evidence type="ECO:0000313" key="4">
    <source>
        <dbReference type="EMBL" id="NKX51255.1"/>
    </source>
</evidence>
<dbReference type="InterPro" id="IPR036188">
    <property type="entry name" value="FAD/NAD-bd_sf"/>
</dbReference>
<organism evidence="4 5">
    <name type="scientific">Arthrobacter deserti</name>
    <dbReference type="NCBI Taxonomy" id="1742687"/>
    <lineage>
        <taxon>Bacteria</taxon>
        <taxon>Bacillati</taxon>
        <taxon>Actinomycetota</taxon>
        <taxon>Actinomycetes</taxon>
        <taxon>Micrococcales</taxon>
        <taxon>Micrococcaceae</taxon>
        <taxon>Arthrobacter</taxon>
    </lineage>
</organism>
<dbReference type="Proteomes" id="UP000523795">
    <property type="component" value="Unassembled WGS sequence"/>
</dbReference>
<protein>
    <submittedName>
        <fullName evidence="4">Mycothione reductase</fullName>
    </submittedName>
</protein>
<dbReference type="PRINTS" id="PR00411">
    <property type="entry name" value="PNDRDTASEI"/>
</dbReference>
<dbReference type="InterPro" id="IPR016156">
    <property type="entry name" value="FAD/NAD-linked_Rdtase_dimer_sf"/>
</dbReference>
<reference evidence="4 5" key="1">
    <citation type="submission" date="2020-04" db="EMBL/GenBank/DDBJ databases">
        <authorList>
            <person name="Liu S."/>
        </authorList>
    </citation>
    <scope>NUCLEOTIDE SEQUENCE [LARGE SCALE GENOMIC DNA]</scope>
    <source>
        <strain evidence="4 5">CGMCC 1.15091</strain>
    </source>
</reference>
<sequence length="190" mass="20124">LEPDGRLAVDGYQRVLAGGRPADGVWALGDISNSFQLKHVANHEARVVAHNLEHPEDLRRSDHRFVPTAVFTRPQVASVGLTEQEARAAAAAGGPAIATAVQEYASTAYGWAMGDREGFVKLGAEKASGRLLGAHIMGHEAAVLIQPLIQAMTFGLDVRTMARGQYWIHPALAEVVENALLSLDAAAAGS</sequence>
<keyword evidence="2" id="KW-0520">NAD</keyword>